<dbReference type="HOGENOM" id="CLU_1704809_0_0_1"/>
<reference evidence="3" key="2">
    <citation type="submission" date="2015-01" db="EMBL/GenBank/DDBJ databases">
        <title>Evolutionary Origins and Diversification of the Mycorrhizal Mutualists.</title>
        <authorList>
            <consortium name="DOE Joint Genome Institute"/>
            <consortium name="Mycorrhizal Genomics Consortium"/>
            <person name="Kohler A."/>
            <person name="Kuo A."/>
            <person name="Nagy L.G."/>
            <person name="Floudas D."/>
            <person name="Copeland A."/>
            <person name="Barry K.W."/>
            <person name="Cichocki N."/>
            <person name="Veneault-Fourrey C."/>
            <person name="LaButti K."/>
            <person name="Lindquist E.A."/>
            <person name="Lipzen A."/>
            <person name="Lundell T."/>
            <person name="Morin E."/>
            <person name="Murat C."/>
            <person name="Riley R."/>
            <person name="Ohm R."/>
            <person name="Sun H."/>
            <person name="Tunlid A."/>
            <person name="Henrissat B."/>
            <person name="Grigoriev I.V."/>
            <person name="Hibbett D.S."/>
            <person name="Martin F."/>
        </authorList>
    </citation>
    <scope>NUCLEOTIDE SEQUENCE [LARGE SCALE GENOMIC DNA]</scope>
    <source>
        <strain evidence="3">Ve08.2h10</strain>
    </source>
</reference>
<gene>
    <name evidence="2" type="ORF">PAXRUDRAFT_528940</name>
</gene>
<protein>
    <submittedName>
        <fullName evidence="2">Uncharacterized protein</fullName>
    </submittedName>
</protein>
<dbReference type="AlphaFoldDB" id="A0A0D0DN40"/>
<reference evidence="2 3" key="1">
    <citation type="submission" date="2014-04" db="EMBL/GenBank/DDBJ databases">
        <authorList>
            <consortium name="DOE Joint Genome Institute"/>
            <person name="Kuo A."/>
            <person name="Kohler A."/>
            <person name="Jargeat P."/>
            <person name="Nagy L.G."/>
            <person name="Floudas D."/>
            <person name="Copeland A."/>
            <person name="Barry K.W."/>
            <person name="Cichocki N."/>
            <person name="Veneault-Fourrey C."/>
            <person name="LaButti K."/>
            <person name="Lindquist E.A."/>
            <person name="Lipzen A."/>
            <person name="Lundell T."/>
            <person name="Morin E."/>
            <person name="Murat C."/>
            <person name="Sun H."/>
            <person name="Tunlid A."/>
            <person name="Henrissat B."/>
            <person name="Grigoriev I.V."/>
            <person name="Hibbett D.S."/>
            <person name="Martin F."/>
            <person name="Nordberg H.P."/>
            <person name="Cantor M.N."/>
            <person name="Hua S.X."/>
        </authorList>
    </citation>
    <scope>NUCLEOTIDE SEQUENCE [LARGE SCALE GENOMIC DNA]</scope>
    <source>
        <strain evidence="2 3">Ve08.2h10</strain>
    </source>
</reference>
<organism evidence="2 3">
    <name type="scientific">Paxillus rubicundulus Ve08.2h10</name>
    <dbReference type="NCBI Taxonomy" id="930991"/>
    <lineage>
        <taxon>Eukaryota</taxon>
        <taxon>Fungi</taxon>
        <taxon>Dikarya</taxon>
        <taxon>Basidiomycota</taxon>
        <taxon>Agaricomycotina</taxon>
        <taxon>Agaricomycetes</taxon>
        <taxon>Agaricomycetidae</taxon>
        <taxon>Boletales</taxon>
        <taxon>Paxilineae</taxon>
        <taxon>Paxillaceae</taxon>
        <taxon>Paxillus</taxon>
    </lineage>
</organism>
<name>A0A0D0DN40_9AGAM</name>
<dbReference type="InParanoid" id="A0A0D0DN40"/>
<feature type="region of interest" description="Disordered" evidence="1">
    <location>
        <begin position="67"/>
        <end position="143"/>
    </location>
</feature>
<evidence type="ECO:0000313" key="2">
    <source>
        <dbReference type="EMBL" id="KIK93198.1"/>
    </source>
</evidence>
<feature type="compositionally biased region" description="Polar residues" evidence="1">
    <location>
        <begin position="123"/>
        <end position="136"/>
    </location>
</feature>
<evidence type="ECO:0000256" key="1">
    <source>
        <dbReference type="SAM" id="MobiDB-lite"/>
    </source>
</evidence>
<feature type="region of interest" description="Disordered" evidence="1">
    <location>
        <begin position="1"/>
        <end position="20"/>
    </location>
</feature>
<evidence type="ECO:0000313" key="3">
    <source>
        <dbReference type="Proteomes" id="UP000054538"/>
    </source>
</evidence>
<sequence length="154" mass="17363">MTTKLSQERGTIPPQSMQPRNTQSIIVDLHHCRRHQTVKCPLARHDHSDHLLAFCLVNAHAIMMSPQNLHSDNPRGRLAPSPWHRTPTPSRGPTPHLFPCMYRGPRPTSTLRGTPHNKGSHESPPTQTPGSDQRVTNGLWDSDRAPSYIRRVLT</sequence>
<keyword evidence="3" id="KW-1185">Reference proteome</keyword>
<dbReference type="EMBL" id="KN825205">
    <property type="protein sequence ID" value="KIK93198.1"/>
    <property type="molecule type" value="Genomic_DNA"/>
</dbReference>
<dbReference type="Proteomes" id="UP000054538">
    <property type="component" value="Unassembled WGS sequence"/>
</dbReference>
<proteinExistence type="predicted"/>
<accession>A0A0D0DN40</accession>